<name>A0A1F5VX64_9BACT</name>
<gene>
    <name evidence="1" type="ORF">A2Y62_20480</name>
</gene>
<dbReference type="AlphaFoldDB" id="A0A1F5VX64"/>
<evidence type="ECO:0008006" key="3">
    <source>
        <dbReference type="Google" id="ProtNLM"/>
    </source>
</evidence>
<dbReference type="STRING" id="1817863.A2Y62_20480"/>
<organism evidence="1 2">
    <name type="scientific">Candidatus Fischerbacteria bacterium RBG_13_37_8</name>
    <dbReference type="NCBI Taxonomy" id="1817863"/>
    <lineage>
        <taxon>Bacteria</taxon>
        <taxon>Candidatus Fischeribacteriota</taxon>
    </lineage>
</organism>
<dbReference type="EMBL" id="MFGW01000033">
    <property type="protein sequence ID" value="OGF68019.1"/>
    <property type="molecule type" value="Genomic_DNA"/>
</dbReference>
<dbReference type="Proteomes" id="UP000178943">
    <property type="component" value="Unassembled WGS sequence"/>
</dbReference>
<protein>
    <recommendedName>
        <fullName evidence="3">VCBS repeat-containing protein</fullName>
    </recommendedName>
</protein>
<proteinExistence type="predicted"/>
<evidence type="ECO:0000313" key="2">
    <source>
        <dbReference type="Proteomes" id="UP000178943"/>
    </source>
</evidence>
<reference evidence="1 2" key="1">
    <citation type="journal article" date="2016" name="Nat. Commun.">
        <title>Thousands of microbial genomes shed light on interconnected biogeochemical processes in an aquifer system.</title>
        <authorList>
            <person name="Anantharaman K."/>
            <person name="Brown C.T."/>
            <person name="Hug L.A."/>
            <person name="Sharon I."/>
            <person name="Castelle C.J."/>
            <person name="Probst A.J."/>
            <person name="Thomas B.C."/>
            <person name="Singh A."/>
            <person name="Wilkins M.J."/>
            <person name="Karaoz U."/>
            <person name="Brodie E.L."/>
            <person name="Williams K.H."/>
            <person name="Hubbard S.S."/>
            <person name="Banfield J.F."/>
        </authorList>
    </citation>
    <scope>NUCLEOTIDE SEQUENCE [LARGE SCALE GENOMIC DNA]</scope>
</reference>
<accession>A0A1F5VX64</accession>
<comment type="caution">
    <text evidence="1">The sequence shown here is derived from an EMBL/GenBank/DDBJ whole genome shotgun (WGS) entry which is preliminary data.</text>
</comment>
<sequence>MMVFIINAAIASMILMQNYGDYAAVIESNANDNILCVVHNNRRIEKSLGMVNAWKLLLHDIDKDGFPEVLIGVKKKAHFDPVEKKRIRIYSLDENGIYPFYFATFAPGEILDFAYYDDYLLLLHPGNRISALQWDEFGFVGESFYMKSDHNRESQQNNYACLCDAQSCFAVFWDQKAWHAQSIKNCGR</sequence>
<evidence type="ECO:0000313" key="1">
    <source>
        <dbReference type="EMBL" id="OGF68019.1"/>
    </source>
</evidence>